<comment type="caution">
    <text evidence="1">The sequence shown here is derived from an EMBL/GenBank/DDBJ whole genome shotgun (WGS) entry which is preliminary data.</text>
</comment>
<dbReference type="AlphaFoldDB" id="A0A0R2BXM2"/>
<keyword evidence="2" id="KW-1185">Reference proteome</keyword>
<protein>
    <submittedName>
        <fullName evidence="1">Uncharacterized protein</fullName>
    </submittedName>
</protein>
<dbReference type="Proteomes" id="UP000051576">
    <property type="component" value="Unassembled WGS sequence"/>
</dbReference>
<organism evidence="1 2">
    <name type="scientific">Liquorilactobacillus vini DSM 20605</name>
    <dbReference type="NCBI Taxonomy" id="1133569"/>
    <lineage>
        <taxon>Bacteria</taxon>
        <taxon>Bacillati</taxon>
        <taxon>Bacillota</taxon>
        <taxon>Bacilli</taxon>
        <taxon>Lactobacillales</taxon>
        <taxon>Lactobacillaceae</taxon>
        <taxon>Liquorilactobacillus</taxon>
    </lineage>
</organism>
<dbReference type="PATRIC" id="fig|1133569.4.peg.388"/>
<evidence type="ECO:0000313" key="1">
    <source>
        <dbReference type="EMBL" id="KRM82628.1"/>
    </source>
</evidence>
<dbReference type="EMBL" id="AYYX01000133">
    <property type="protein sequence ID" value="KRM82628.1"/>
    <property type="molecule type" value="Genomic_DNA"/>
</dbReference>
<dbReference type="RefSeq" id="WP_010579746.1">
    <property type="nucleotide sequence ID" value="NZ_AHYZ01000032.1"/>
</dbReference>
<name>A0A0R2BXM2_9LACO</name>
<dbReference type="STRING" id="1133569.FD21_GL000365"/>
<accession>A0A0R2BXM2</accession>
<gene>
    <name evidence="1" type="ORF">FD21_GL000365</name>
</gene>
<sequence>MKLEDVVAVNLVDHHPQSPVRSSREKAARIITNDIEIRVYNGASHEIFKVYS</sequence>
<proteinExistence type="predicted"/>
<reference evidence="1 2" key="1">
    <citation type="journal article" date="2015" name="Genome Announc.">
        <title>Expanding the biotechnology potential of lactobacilli through comparative genomics of 213 strains and associated genera.</title>
        <authorList>
            <person name="Sun Z."/>
            <person name="Harris H.M."/>
            <person name="McCann A."/>
            <person name="Guo C."/>
            <person name="Argimon S."/>
            <person name="Zhang W."/>
            <person name="Yang X."/>
            <person name="Jeffery I.B."/>
            <person name="Cooney J.C."/>
            <person name="Kagawa T.F."/>
            <person name="Liu W."/>
            <person name="Song Y."/>
            <person name="Salvetti E."/>
            <person name="Wrobel A."/>
            <person name="Rasinkangas P."/>
            <person name="Parkhill J."/>
            <person name="Rea M.C."/>
            <person name="O'Sullivan O."/>
            <person name="Ritari J."/>
            <person name="Douillard F.P."/>
            <person name="Paul Ross R."/>
            <person name="Yang R."/>
            <person name="Briner A.E."/>
            <person name="Felis G.E."/>
            <person name="de Vos W.M."/>
            <person name="Barrangou R."/>
            <person name="Klaenhammer T.R."/>
            <person name="Caufield P.W."/>
            <person name="Cui Y."/>
            <person name="Zhang H."/>
            <person name="O'Toole P.W."/>
        </authorList>
    </citation>
    <scope>NUCLEOTIDE SEQUENCE [LARGE SCALE GENOMIC DNA]</scope>
    <source>
        <strain evidence="1 2">DSM 20605</strain>
    </source>
</reference>
<evidence type="ECO:0000313" key="2">
    <source>
        <dbReference type="Proteomes" id="UP000051576"/>
    </source>
</evidence>